<dbReference type="SUPFAM" id="SSF48179">
    <property type="entry name" value="6-phosphogluconate dehydrogenase C-terminal domain-like"/>
    <property type="match status" value="1"/>
</dbReference>
<dbReference type="PIRSF" id="PIRSF000103">
    <property type="entry name" value="HIBADH"/>
    <property type="match status" value="1"/>
</dbReference>
<protein>
    <submittedName>
        <fullName evidence="6">NAD(P)-dependent oxidoreductase</fullName>
    </submittedName>
</protein>
<keyword evidence="7" id="KW-1185">Reference proteome</keyword>
<evidence type="ECO:0000259" key="4">
    <source>
        <dbReference type="Pfam" id="PF03446"/>
    </source>
</evidence>
<name>A0ABT4LTW5_9PROT</name>
<comment type="similarity">
    <text evidence="1">Belongs to the HIBADH-related family.</text>
</comment>
<evidence type="ECO:0000313" key="7">
    <source>
        <dbReference type="Proteomes" id="UP001083770"/>
    </source>
</evidence>
<evidence type="ECO:0000313" key="6">
    <source>
        <dbReference type="EMBL" id="MCZ4297770.1"/>
    </source>
</evidence>
<dbReference type="Gene3D" id="3.40.50.720">
    <property type="entry name" value="NAD(P)-binding Rossmann-like Domain"/>
    <property type="match status" value="1"/>
</dbReference>
<evidence type="ECO:0000259" key="5">
    <source>
        <dbReference type="Pfam" id="PF14833"/>
    </source>
</evidence>
<dbReference type="InterPro" id="IPR013328">
    <property type="entry name" value="6PGD_dom2"/>
</dbReference>
<dbReference type="Pfam" id="PF03446">
    <property type="entry name" value="NAD_binding_2"/>
    <property type="match status" value="1"/>
</dbReference>
<organism evidence="6 7">
    <name type="scientific">Henriciella marina</name>
    <dbReference type="NCBI Taxonomy" id="453851"/>
    <lineage>
        <taxon>Bacteria</taxon>
        <taxon>Pseudomonadati</taxon>
        <taxon>Pseudomonadota</taxon>
        <taxon>Alphaproteobacteria</taxon>
        <taxon>Hyphomonadales</taxon>
        <taxon>Hyphomonadaceae</taxon>
        <taxon>Henriciella</taxon>
    </lineage>
</organism>
<dbReference type="PANTHER" id="PTHR43060">
    <property type="entry name" value="3-HYDROXYISOBUTYRATE DEHYDROGENASE-LIKE 1, MITOCHONDRIAL-RELATED"/>
    <property type="match status" value="1"/>
</dbReference>
<feature type="domain" description="3-hydroxyisobutyrate dehydrogenase-like NAD-binding" evidence="5">
    <location>
        <begin position="163"/>
        <end position="280"/>
    </location>
</feature>
<dbReference type="EMBL" id="JAPWGW010000002">
    <property type="protein sequence ID" value="MCZ4297770.1"/>
    <property type="molecule type" value="Genomic_DNA"/>
</dbReference>
<dbReference type="SUPFAM" id="SSF51735">
    <property type="entry name" value="NAD(P)-binding Rossmann-fold domains"/>
    <property type="match status" value="1"/>
</dbReference>
<dbReference type="Gene3D" id="1.10.1040.10">
    <property type="entry name" value="N-(1-d-carboxylethyl)-l-norvaline Dehydrogenase, domain 2"/>
    <property type="match status" value="1"/>
</dbReference>
<accession>A0ABT4LTW5</accession>
<evidence type="ECO:0000256" key="3">
    <source>
        <dbReference type="ARBA" id="ARBA00023027"/>
    </source>
</evidence>
<keyword evidence="3" id="KW-0520">NAD</keyword>
<feature type="domain" description="6-phosphogluconate dehydrogenase NADP-binding" evidence="4">
    <location>
        <begin position="4"/>
        <end position="160"/>
    </location>
</feature>
<dbReference type="InterPro" id="IPR029154">
    <property type="entry name" value="HIBADH-like_NADP-bd"/>
</dbReference>
<dbReference type="PANTHER" id="PTHR43060:SF15">
    <property type="entry name" value="3-HYDROXYISOBUTYRATE DEHYDROGENASE-LIKE 1, MITOCHONDRIAL-RELATED"/>
    <property type="match status" value="1"/>
</dbReference>
<dbReference type="InterPro" id="IPR008927">
    <property type="entry name" value="6-PGluconate_DH-like_C_sf"/>
</dbReference>
<dbReference type="InterPro" id="IPR015815">
    <property type="entry name" value="HIBADH-related"/>
</dbReference>
<dbReference type="Proteomes" id="UP001083770">
    <property type="component" value="Unassembled WGS sequence"/>
</dbReference>
<proteinExistence type="inferred from homology"/>
<keyword evidence="2" id="KW-0560">Oxidoreductase</keyword>
<dbReference type="InterPro" id="IPR002204">
    <property type="entry name" value="3-OH-isobutyrate_DH-rel_CS"/>
</dbReference>
<dbReference type="Pfam" id="PF14833">
    <property type="entry name" value="NAD_binding_11"/>
    <property type="match status" value="1"/>
</dbReference>
<dbReference type="PROSITE" id="PS00895">
    <property type="entry name" value="3_HYDROXYISOBUT_DH"/>
    <property type="match status" value="1"/>
</dbReference>
<dbReference type="RefSeq" id="WP_269401893.1">
    <property type="nucleotide sequence ID" value="NZ_JAPWGW010000002.1"/>
</dbReference>
<dbReference type="InterPro" id="IPR036291">
    <property type="entry name" value="NAD(P)-bd_dom_sf"/>
</dbReference>
<evidence type="ECO:0000256" key="2">
    <source>
        <dbReference type="ARBA" id="ARBA00023002"/>
    </source>
</evidence>
<comment type="caution">
    <text evidence="6">The sequence shown here is derived from an EMBL/GenBank/DDBJ whole genome shotgun (WGS) entry which is preliminary data.</text>
</comment>
<sequence>MSKCAFLGLGVMGFPMAGHLVSIGHEVTVWNRTQSKANDWAAEHDGKVAATPEEAVADAEYVCLCLGDDPDVEAVFDQIEEALAKGAIVIDHTTASAGLARNLYERCKGRGIHFVDAPISGGQAGAEAGRLTIMCGGDDDVMAKARPVMEAYGARITHIGESGAGQLAKSVNQICIAGIVQGLSEGIHFAETNGLDVARVMEAISGGAAQSWQMENRWKTMTAREFDHGFAVDWMRKDLRIALRAADDSGARLPVTALVDQFYGDVQAQGGERWDTSSLVVRFDTSRKQ</sequence>
<gene>
    <name evidence="6" type="ORF">O4G74_06840</name>
</gene>
<evidence type="ECO:0000256" key="1">
    <source>
        <dbReference type="ARBA" id="ARBA00009080"/>
    </source>
</evidence>
<reference evidence="6" key="1">
    <citation type="submission" date="2022-12" db="EMBL/GenBank/DDBJ databases">
        <title>Bacterial isolates from different developmental stages of Nematostella vectensis.</title>
        <authorList>
            <person name="Fraune S."/>
        </authorList>
    </citation>
    <scope>NUCLEOTIDE SEQUENCE</scope>
    <source>
        <strain evidence="6">G21632-S1</strain>
    </source>
</reference>
<dbReference type="InterPro" id="IPR006115">
    <property type="entry name" value="6PGDH_NADP-bd"/>
</dbReference>